<feature type="domain" description="Glycosyltransferase subfamily 4-like N-terminal" evidence="2">
    <location>
        <begin position="20"/>
        <end position="184"/>
    </location>
</feature>
<gene>
    <name evidence="3" type="ordered locus">Spico_0304</name>
</gene>
<dbReference type="SUPFAM" id="SSF53756">
    <property type="entry name" value="UDP-Glycosyltransferase/glycogen phosphorylase"/>
    <property type="match status" value="1"/>
</dbReference>
<dbReference type="GO" id="GO:0016757">
    <property type="term" value="F:glycosyltransferase activity"/>
    <property type="evidence" value="ECO:0007669"/>
    <property type="project" value="InterPro"/>
</dbReference>
<keyword evidence="3" id="KW-0808">Transferase</keyword>
<dbReference type="Proteomes" id="UP000007939">
    <property type="component" value="Chromosome"/>
</dbReference>
<dbReference type="HOGENOM" id="CLU_009583_2_0_12"/>
<accession>F4GH59</accession>
<dbReference type="STRING" id="760011.Spico_0304"/>
<reference evidence="3 4" key="2">
    <citation type="journal article" date="2012" name="Stand. Genomic Sci.">
        <title>Complete genome sequence of the termite hindgut bacterium Spirochaeta coccoides type strain (SPN1(T)), reclassification in the genus Sphaerochaeta as Sphaerochaeta coccoides comb. nov. and emendations of the family Spirochaetaceae and the genus Sphaerochaeta.</title>
        <authorList>
            <person name="Abt B."/>
            <person name="Han C."/>
            <person name="Scheuner C."/>
            <person name="Lu M."/>
            <person name="Lapidus A."/>
            <person name="Nolan M."/>
            <person name="Lucas S."/>
            <person name="Hammon N."/>
            <person name="Deshpande S."/>
            <person name="Cheng J.F."/>
            <person name="Tapia R."/>
            <person name="Goodwin L.A."/>
            <person name="Pitluck S."/>
            <person name="Liolios K."/>
            <person name="Pagani I."/>
            <person name="Ivanova N."/>
            <person name="Mavromatis K."/>
            <person name="Mikhailova N."/>
            <person name="Huntemann M."/>
            <person name="Pati A."/>
            <person name="Chen A."/>
            <person name="Palaniappan K."/>
            <person name="Land M."/>
            <person name="Hauser L."/>
            <person name="Brambilla E.M."/>
            <person name="Rohde M."/>
            <person name="Spring S."/>
            <person name="Gronow S."/>
            <person name="Goker M."/>
            <person name="Woyke T."/>
            <person name="Bristow J."/>
            <person name="Eisen J.A."/>
            <person name="Markowitz V."/>
            <person name="Hugenholtz P."/>
            <person name="Kyrpides N.C."/>
            <person name="Klenk H.P."/>
            <person name="Detter J.C."/>
        </authorList>
    </citation>
    <scope>NUCLEOTIDE SEQUENCE [LARGE SCALE GENOMIC DNA]</scope>
    <source>
        <strain evidence="4">ATCC BAA-1237 / DSM 17374 / SPN1</strain>
    </source>
</reference>
<dbReference type="EMBL" id="CP002659">
    <property type="protein sequence ID" value="AEC01534.1"/>
    <property type="molecule type" value="Genomic_DNA"/>
</dbReference>
<protein>
    <submittedName>
        <fullName evidence="3">Glycosyl transferase group 1</fullName>
    </submittedName>
</protein>
<dbReference type="KEGG" id="scc:Spico_0304"/>
<dbReference type="RefSeq" id="WP_013738930.1">
    <property type="nucleotide sequence ID" value="NC_015436.1"/>
</dbReference>
<dbReference type="InterPro" id="IPR028098">
    <property type="entry name" value="Glyco_trans_4-like_N"/>
</dbReference>
<evidence type="ECO:0000259" key="1">
    <source>
        <dbReference type="Pfam" id="PF00534"/>
    </source>
</evidence>
<name>F4GH59_PARC1</name>
<dbReference type="InterPro" id="IPR050194">
    <property type="entry name" value="Glycosyltransferase_grp1"/>
</dbReference>
<dbReference type="AlphaFoldDB" id="F4GH59"/>
<evidence type="ECO:0000313" key="3">
    <source>
        <dbReference type="EMBL" id="AEC01534.1"/>
    </source>
</evidence>
<evidence type="ECO:0000313" key="4">
    <source>
        <dbReference type="Proteomes" id="UP000007939"/>
    </source>
</evidence>
<dbReference type="Gene3D" id="3.40.50.2000">
    <property type="entry name" value="Glycogen Phosphorylase B"/>
    <property type="match status" value="2"/>
</dbReference>
<organism evidence="3 4">
    <name type="scientific">Parasphaerochaeta coccoides (strain ATCC BAA-1237 / DSM 17374 / SPN1)</name>
    <name type="common">Sphaerochaeta coccoides</name>
    <dbReference type="NCBI Taxonomy" id="760011"/>
    <lineage>
        <taxon>Bacteria</taxon>
        <taxon>Pseudomonadati</taxon>
        <taxon>Spirochaetota</taxon>
        <taxon>Spirochaetia</taxon>
        <taxon>Spirochaetales</taxon>
        <taxon>Sphaerochaetaceae</taxon>
        <taxon>Parasphaerochaeta</taxon>
    </lineage>
</organism>
<dbReference type="InterPro" id="IPR001296">
    <property type="entry name" value="Glyco_trans_1"/>
</dbReference>
<dbReference type="PANTHER" id="PTHR45947:SF3">
    <property type="entry name" value="SULFOQUINOVOSYL TRANSFERASE SQD2"/>
    <property type="match status" value="1"/>
</dbReference>
<dbReference type="Pfam" id="PF13439">
    <property type="entry name" value="Glyco_transf_4"/>
    <property type="match status" value="1"/>
</dbReference>
<keyword evidence="4" id="KW-1185">Reference proteome</keyword>
<feature type="domain" description="Glycosyl transferase family 1" evidence="1">
    <location>
        <begin position="202"/>
        <end position="367"/>
    </location>
</feature>
<proteinExistence type="predicted"/>
<sequence length="402" mass="45151">MDTPLYTVGQFCEAYPPVMDGVANVLMNYVSNLRKMNVDARSIVSGSEADVESDRDAGDFHVLRARLYPLPGMKPYGAVSYPRRFRKALDDINFDIVHAHEPAFLGRLAYKIARKRNIPFVITFHTQIKDDIKSVVKSTWMTEKILSMGMKIYDKADEVWVPSKEALDVIRSYGYQGPATIMMNCTDFVPPDDTLYASMRDTGRKAYMKDSSLPLLVYLGQQSVKKNIPFFLDALASIARDGDEFEMLMVGEGPDKKSFETYVEAHGLGKKVHFLGRITDREKVKTVLASSDVMIFPSLYDVASIAIREAAAYRLPVIGIEGSCTSSIIENGKNGYLSANDRQAFISLLRHAIREPEERARLGLSARDTIYHSWAEVVGVVDERYRSLINGYRSRQGKAPLV</sequence>
<reference evidence="4" key="1">
    <citation type="submission" date="2011-04" db="EMBL/GenBank/DDBJ databases">
        <title>The complete genome of Spirochaeta coccoides DSM 17374.</title>
        <authorList>
            <person name="Lucas S."/>
            <person name="Copeland A."/>
            <person name="Lapidus A."/>
            <person name="Bruce D."/>
            <person name="Goodwin L."/>
            <person name="Pitluck S."/>
            <person name="Peters L."/>
            <person name="Kyrpides N."/>
            <person name="Mavromatis K."/>
            <person name="Pagani I."/>
            <person name="Ivanova N."/>
            <person name="Ovchinnikova G."/>
            <person name="Lu M."/>
            <person name="Detter J.C."/>
            <person name="Tapia R."/>
            <person name="Han C."/>
            <person name="Land M."/>
            <person name="Hauser L."/>
            <person name="Markowitz V."/>
            <person name="Cheng J.-F."/>
            <person name="Hugenholtz P."/>
            <person name="Woyke T."/>
            <person name="Wu D."/>
            <person name="Spring S."/>
            <person name="Schroeder M."/>
            <person name="Brambilla E."/>
            <person name="Klenk H.-P."/>
            <person name="Eisen J.A."/>
        </authorList>
    </citation>
    <scope>NUCLEOTIDE SEQUENCE [LARGE SCALE GENOMIC DNA]</scope>
    <source>
        <strain evidence="4">ATCC BAA-1237 / DSM 17374 / SPN1</strain>
    </source>
</reference>
<dbReference type="OrthoDB" id="9802525at2"/>
<dbReference type="Pfam" id="PF00534">
    <property type="entry name" value="Glycos_transf_1"/>
    <property type="match status" value="1"/>
</dbReference>
<dbReference type="PANTHER" id="PTHR45947">
    <property type="entry name" value="SULFOQUINOVOSYL TRANSFERASE SQD2"/>
    <property type="match status" value="1"/>
</dbReference>
<evidence type="ECO:0000259" key="2">
    <source>
        <dbReference type="Pfam" id="PF13439"/>
    </source>
</evidence>
<dbReference type="eggNOG" id="COG0438">
    <property type="taxonomic scope" value="Bacteria"/>
</dbReference>